<accession>A0A0P0RQQ6</accession>
<evidence type="ECO:0000313" key="3">
    <source>
        <dbReference type="Proteomes" id="UP000019146"/>
    </source>
</evidence>
<keyword evidence="2" id="KW-0614">Plasmid</keyword>
<reference evidence="2 3" key="1">
    <citation type="journal article" date="2014" name="Genome Announc.">
        <title>Draft Genome Sequence of the Haloacid-Degrading Burkholderia caribensis Strain MBA4.</title>
        <authorList>
            <person name="Pan Y."/>
            <person name="Kong K.F."/>
            <person name="Tsang J.S."/>
        </authorList>
    </citation>
    <scope>NUCLEOTIDE SEQUENCE [LARGE SCALE GENOMIC DNA]</scope>
    <source>
        <strain evidence="2 3">MBA4</strain>
        <plasmid evidence="3">Plasmid</plasmid>
    </source>
</reference>
<evidence type="ECO:0000256" key="1">
    <source>
        <dbReference type="SAM" id="MobiDB-lite"/>
    </source>
</evidence>
<gene>
    <name evidence="2" type="ORF">K788_00009520</name>
</gene>
<dbReference type="EMBL" id="CP012748">
    <property type="protein sequence ID" value="ALL71386.1"/>
    <property type="molecule type" value="Genomic_DNA"/>
</dbReference>
<dbReference type="KEGG" id="bcai:K788_00009520"/>
<protein>
    <submittedName>
        <fullName evidence="2">Uncharacterized protein</fullName>
    </submittedName>
</protein>
<name>A0A0P0RQQ6_9BURK</name>
<proteinExistence type="predicted"/>
<dbReference type="AlphaFoldDB" id="A0A0P0RQQ6"/>
<feature type="region of interest" description="Disordered" evidence="1">
    <location>
        <begin position="1"/>
        <end position="36"/>
    </location>
</feature>
<organism evidence="2 3">
    <name type="scientific">Paraburkholderia caribensis MBA4</name>
    <dbReference type="NCBI Taxonomy" id="1323664"/>
    <lineage>
        <taxon>Bacteria</taxon>
        <taxon>Pseudomonadati</taxon>
        <taxon>Pseudomonadota</taxon>
        <taxon>Betaproteobacteria</taxon>
        <taxon>Burkholderiales</taxon>
        <taxon>Burkholderiaceae</taxon>
        <taxon>Paraburkholderia</taxon>
    </lineage>
</organism>
<dbReference type="Proteomes" id="UP000019146">
    <property type="component" value="Plasmid unnamed"/>
</dbReference>
<evidence type="ECO:0000313" key="2">
    <source>
        <dbReference type="EMBL" id="ALL71386.1"/>
    </source>
</evidence>
<sequence length="36" mass="4168">MEDAANTPQKEGMISDSEAAEKREQVARTRKMFRVR</sequence>
<geneLocation type="plasmid" evidence="3"/>